<keyword evidence="3" id="KW-1133">Transmembrane helix</keyword>
<comment type="subcellular location">
    <subcellularLocation>
        <location evidence="1">Membrane</location>
    </subcellularLocation>
</comment>
<evidence type="ECO:0000256" key="1">
    <source>
        <dbReference type="ARBA" id="ARBA00004370"/>
    </source>
</evidence>
<sequence length="99" mass="11189">MLRLRSRKEDTDFKGALLAGVFKTLFAGFGSTLCTLERWTGVVGNAVENEPFFLGVALAYANSGIRPPQWATTAVYTFTFFRYVHCLIYLNGDRIRQPF</sequence>
<gene>
    <name evidence="5" type="ORF">CTAYLR_009508</name>
</gene>
<dbReference type="Pfam" id="PF01124">
    <property type="entry name" value="MAPEG"/>
    <property type="match status" value="1"/>
</dbReference>
<name>A0AAD7UN53_9STRA</name>
<dbReference type="InterPro" id="IPR001129">
    <property type="entry name" value="Membr-assoc_MAPEG"/>
</dbReference>
<comment type="caution">
    <text evidence="5">The sequence shown here is derived from an EMBL/GenBank/DDBJ whole genome shotgun (WGS) entry which is preliminary data.</text>
</comment>
<dbReference type="SUPFAM" id="SSF161084">
    <property type="entry name" value="MAPEG domain-like"/>
    <property type="match status" value="1"/>
</dbReference>
<accession>A0AAD7UN53</accession>
<dbReference type="EMBL" id="JAQMWT010000064">
    <property type="protein sequence ID" value="KAJ8611744.1"/>
    <property type="molecule type" value="Genomic_DNA"/>
</dbReference>
<dbReference type="Gene3D" id="1.20.120.550">
    <property type="entry name" value="Membrane associated eicosanoid/glutathione metabolism-like domain"/>
    <property type="match status" value="1"/>
</dbReference>
<keyword evidence="2" id="KW-0812">Transmembrane</keyword>
<evidence type="ECO:0000313" key="5">
    <source>
        <dbReference type="EMBL" id="KAJ8611744.1"/>
    </source>
</evidence>
<dbReference type="AlphaFoldDB" id="A0AAD7UN53"/>
<dbReference type="InterPro" id="IPR023352">
    <property type="entry name" value="MAPEG-like_dom_sf"/>
</dbReference>
<evidence type="ECO:0000256" key="4">
    <source>
        <dbReference type="ARBA" id="ARBA00023136"/>
    </source>
</evidence>
<keyword evidence="6" id="KW-1185">Reference proteome</keyword>
<dbReference type="GO" id="GO:0016020">
    <property type="term" value="C:membrane"/>
    <property type="evidence" value="ECO:0007669"/>
    <property type="project" value="UniProtKB-SubCell"/>
</dbReference>
<evidence type="ECO:0000313" key="6">
    <source>
        <dbReference type="Proteomes" id="UP001230188"/>
    </source>
</evidence>
<keyword evidence="4" id="KW-0472">Membrane</keyword>
<dbReference type="Proteomes" id="UP001230188">
    <property type="component" value="Unassembled WGS sequence"/>
</dbReference>
<evidence type="ECO:0000256" key="2">
    <source>
        <dbReference type="ARBA" id="ARBA00022692"/>
    </source>
</evidence>
<organism evidence="5 6">
    <name type="scientific">Chrysophaeum taylorii</name>
    <dbReference type="NCBI Taxonomy" id="2483200"/>
    <lineage>
        <taxon>Eukaryota</taxon>
        <taxon>Sar</taxon>
        <taxon>Stramenopiles</taxon>
        <taxon>Ochrophyta</taxon>
        <taxon>Pelagophyceae</taxon>
        <taxon>Pelagomonadales</taxon>
        <taxon>Pelagomonadaceae</taxon>
        <taxon>Chrysophaeum</taxon>
    </lineage>
</organism>
<protein>
    <submittedName>
        <fullName evidence="5">Uncharacterized protein</fullName>
    </submittedName>
</protein>
<evidence type="ECO:0000256" key="3">
    <source>
        <dbReference type="ARBA" id="ARBA00022989"/>
    </source>
</evidence>
<proteinExistence type="predicted"/>
<reference evidence="5" key="1">
    <citation type="submission" date="2023-01" db="EMBL/GenBank/DDBJ databases">
        <title>Metagenome sequencing of chrysophaentin producing Chrysophaeum taylorii.</title>
        <authorList>
            <person name="Davison J."/>
            <person name="Bewley C."/>
        </authorList>
    </citation>
    <scope>NUCLEOTIDE SEQUENCE</scope>
    <source>
        <strain evidence="5">NIES-1699</strain>
    </source>
</reference>